<comment type="subcellular location">
    <subcellularLocation>
        <location evidence="1">Nucleus</location>
    </subcellularLocation>
</comment>
<feature type="domain" description="HAT C-terminal dimerisation" evidence="7">
    <location>
        <begin position="747"/>
        <end position="832"/>
    </location>
</feature>
<feature type="compositionally biased region" description="Pro residues" evidence="6">
    <location>
        <begin position="1"/>
        <end position="11"/>
    </location>
</feature>
<feature type="region of interest" description="Disordered" evidence="6">
    <location>
        <begin position="1"/>
        <end position="70"/>
    </location>
</feature>
<feature type="region of interest" description="Disordered" evidence="6">
    <location>
        <begin position="858"/>
        <end position="916"/>
    </location>
</feature>
<dbReference type="GO" id="GO:0046983">
    <property type="term" value="F:protein dimerization activity"/>
    <property type="evidence" value="ECO:0007669"/>
    <property type="project" value="InterPro"/>
</dbReference>
<sequence>MPPPKNIPPKPTTSVSRVSYPPASQRPSSRAENPQPGDDEDNPIVVDQANEDSTADISSSSHQRKDRAPEAALEAAIKRWRLSNEANVEREKAASANKLWIPPKGVSAVYIYFDEPFIGSDKDGKQVLRFPCRCCDPPVNVPRSVLDSGTNTLRSHVKARGISVDNFPDPKVDEMLKAQALKGSTQHVLTPGITRQMAVAWVTVSCRPLSVVEDEGFLAFLADDQVRMMPSHQTVSRDIAHVSKGMVQHIQDELANVQGCFHLATDIWTSANGYAFLGLIICYQRSGVAVRRVLEMIPFLEKHDARSLAEATYRVLTKYGVASRVWNIVSDNASENTSMMPLLAEKSGLPRFKTDDNNDMACRVRCAAHVLNLISKAILNGFSPKPTKKKTQGEEETADAGDADKENCEEEGDWEVEADEETASDDDDSEDGSNDPQGAIEDEDDLDVSRALNPDLDVYPGDEDQLRDVAKSAAENANPSTSSRATRELLLRNKEIAAAMKKMAWLATLLRYSPYKRRMFQRHCAKMGCEEPHTLLRDVVTRWDSTKDMIQRGLKLWQGILSFTEAANSPIPADKKLKRSDESDFRKLLELLTPIAKATKKFSDKQAPNIGDVIGMFEDLDKHFDQVSRADDIEEVWKQAAARGHFMSAKYYGLTDQANVIVLGTLLHPNYRKHALSLLKWPRDWQNAAVAQLRKVFVEYYQLDDESPQSESDSQNEAVDQLDSFSKQLMQLAQSQRESSNPGEAIDVWLKEPITPLSAKGERVDALQWWWAEREKGNERSGLTALALDVFSCPATSVDAERLFSRAGRVVTPLRHKLKAEKIGQIVTLGRWFLEKSVPEELLANMLEERAEARRARRAAKSAMLRKRKATTDNDAGLNKRTKPADQMQLGGNEENDDSAQNSNLNFDIDSDSMQE</sequence>
<comment type="caution">
    <text evidence="8">The sequence shown here is derived from an EMBL/GenBank/DDBJ whole genome shotgun (WGS) entry which is preliminary data.</text>
</comment>
<evidence type="ECO:0000259" key="7">
    <source>
        <dbReference type="Pfam" id="PF05699"/>
    </source>
</evidence>
<dbReference type="AlphaFoldDB" id="A0A9N8LR14"/>
<reference evidence="8 9" key="1">
    <citation type="submission" date="2020-10" db="EMBL/GenBank/DDBJ databases">
        <authorList>
            <person name="Sedaghatjoo S."/>
        </authorList>
    </citation>
    <scope>NUCLEOTIDE SEQUENCE [LARGE SCALE GENOMIC DNA]</scope>
    <source>
        <strain evidence="8 9">LLFL</strain>
    </source>
</reference>
<keyword evidence="4" id="KW-0862">Zinc</keyword>
<dbReference type="Proteomes" id="UP000836404">
    <property type="component" value="Unassembled WGS sequence"/>
</dbReference>
<feature type="compositionally biased region" description="Polar residues" evidence="6">
    <location>
        <begin position="899"/>
        <end position="908"/>
    </location>
</feature>
<keyword evidence="5" id="KW-0539">Nucleus</keyword>
<dbReference type="SUPFAM" id="SSF140996">
    <property type="entry name" value="Hermes dimerisation domain"/>
    <property type="match status" value="1"/>
</dbReference>
<evidence type="ECO:0000256" key="6">
    <source>
        <dbReference type="SAM" id="MobiDB-lite"/>
    </source>
</evidence>
<organism evidence="8 9">
    <name type="scientific">Tilletia laevis</name>
    <dbReference type="NCBI Taxonomy" id="157183"/>
    <lineage>
        <taxon>Eukaryota</taxon>
        <taxon>Fungi</taxon>
        <taxon>Dikarya</taxon>
        <taxon>Basidiomycota</taxon>
        <taxon>Ustilaginomycotina</taxon>
        <taxon>Exobasidiomycetes</taxon>
        <taxon>Tilletiales</taxon>
        <taxon>Tilletiaceae</taxon>
        <taxon>Tilletia</taxon>
    </lineage>
</organism>
<dbReference type="OrthoDB" id="3359487at2759"/>
<keyword evidence="2" id="KW-0479">Metal-binding</keyword>
<feature type="region of interest" description="Disordered" evidence="6">
    <location>
        <begin position="383"/>
        <end position="447"/>
    </location>
</feature>
<evidence type="ECO:0000313" key="8">
    <source>
        <dbReference type="EMBL" id="CAD6926903.1"/>
    </source>
</evidence>
<accession>A0A9N8LR14</accession>
<protein>
    <recommendedName>
        <fullName evidence="7">HAT C-terminal dimerisation domain-containing protein</fullName>
    </recommendedName>
</protein>
<keyword evidence="3" id="KW-0863">Zinc-finger</keyword>
<evidence type="ECO:0000256" key="4">
    <source>
        <dbReference type="ARBA" id="ARBA00022833"/>
    </source>
</evidence>
<dbReference type="GO" id="GO:0008270">
    <property type="term" value="F:zinc ion binding"/>
    <property type="evidence" value="ECO:0007669"/>
    <property type="project" value="UniProtKB-KW"/>
</dbReference>
<evidence type="ECO:0000256" key="5">
    <source>
        <dbReference type="ARBA" id="ARBA00023242"/>
    </source>
</evidence>
<feature type="compositionally biased region" description="Acidic residues" evidence="6">
    <location>
        <begin position="394"/>
        <end position="433"/>
    </location>
</feature>
<dbReference type="GO" id="GO:0005634">
    <property type="term" value="C:nucleus"/>
    <property type="evidence" value="ECO:0007669"/>
    <property type="project" value="UniProtKB-SubCell"/>
</dbReference>
<feature type="compositionally biased region" description="Basic residues" evidence="6">
    <location>
        <begin position="858"/>
        <end position="869"/>
    </location>
</feature>
<proteinExistence type="predicted"/>
<dbReference type="InterPro" id="IPR052035">
    <property type="entry name" value="ZnF_BED_domain_contain"/>
</dbReference>
<evidence type="ECO:0000256" key="1">
    <source>
        <dbReference type="ARBA" id="ARBA00004123"/>
    </source>
</evidence>
<dbReference type="InterPro" id="IPR008906">
    <property type="entry name" value="HATC_C_dom"/>
</dbReference>
<gene>
    <name evidence="8" type="ORF">JKILLFL_G2274</name>
</gene>
<dbReference type="SUPFAM" id="SSF53098">
    <property type="entry name" value="Ribonuclease H-like"/>
    <property type="match status" value="1"/>
</dbReference>
<evidence type="ECO:0000256" key="3">
    <source>
        <dbReference type="ARBA" id="ARBA00022771"/>
    </source>
</evidence>
<keyword evidence="9" id="KW-1185">Reference proteome</keyword>
<evidence type="ECO:0000313" key="9">
    <source>
        <dbReference type="Proteomes" id="UP000836404"/>
    </source>
</evidence>
<dbReference type="PANTHER" id="PTHR46481:SF10">
    <property type="entry name" value="ZINC FINGER BED DOMAIN-CONTAINING PROTEIN 39"/>
    <property type="match status" value="1"/>
</dbReference>
<name>A0A9N8LR14_9BASI</name>
<dbReference type="EMBL" id="CAJHJF010002491">
    <property type="protein sequence ID" value="CAD6926903.1"/>
    <property type="molecule type" value="Genomic_DNA"/>
</dbReference>
<dbReference type="Pfam" id="PF05699">
    <property type="entry name" value="Dimer_Tnp_hAT"/>
    <property type="match status" value="1"/>
</dbReference>
<evidence type="ECO:0000256" key="2">
    <source>
        <dbReference type="ARBA" id="ARBA00022723"/>
    </source>
</evidence>
<dbReference type="InterPro" id="IPR012337">
    <property type="entry name" value="RNaseH-like_sf"/>
</dbReference>
<dbReference type="PANTHER" id="PTHR46481">
    <property type="entry name" value="ZINC FINGER BED DOMAIN-CONTAINING PROTEIN 4"/>
    <property type="match status" value="1"/>
</dbReference>